<dbReference type="Pfam" id="PF00406">
    <property type="entry name" value="ADK"/>
    <property type="match status" value="1"/>
</dbReference>
<dbReference type="EMBL" id="KV892783">
    <property type="protein sequence ID" value="OON20220.1"/>
    <property type="molecule type" value="Genomic_DNA"/>
</dbReference>
<dbReference type="GO" id="GO:0005524">
    <property type="term" value="F:ATP binding"/>
    <property type="evidence" value="ECO:0007669"/>
    <property type="project" value="InterPro"/>
</dbReference>
<dbReference type="InterPro" id="IPR027417">
    <property type="entry name" value="P-loop_NTPase"/>
</dbReference>
<dbReference type="PANTHER" id="PTHR23359">
    <property type="entry name" value="NUCLEOTIDE KINASE"/>
    <property type="match status" value="1"/>
</dbReference>
<name>A0A1S8X0I2_OPIVI</name>
<dbReference type="Proteomes" id="UP000243686">
    <property type="component" value="Unassembled WGS sequence"/>
</dbReference>
<reference evidence="4 5" key="1">
    <citation type="submission" date="2015-03" db="EMBL/GenBank/DDBJ databases">
        <title>Draft genome of the nematode, Opisthorchis viverrini.</title>
        <authorList>
            <person name="Mitreva M."/>
        </authorList>
    </citation>
    <scope>NUCLEOTIDE SEQUENCE [LARGE SCALE GENOMIC DNA]</scope>
    <source>
        <strain evidence="4">Khon Kaen</strain>
    </source>
</reference>
<evidence type="ECO:0000256" key="2">
    <source>
        <dbReference type="ARBA" id="ARBA00022741"/>
    </source>
</evidence>
<evidence type="ECO:0008006" key="6">
    <source>
        <dbReference type="Google" id="ProtNLM"/>
    </source>
</evidence>
<evidence type="ECO:0000256" key="3">
    <source>
        <dbReference type="ARBA" id="ARBA00022777"/>
    </source>
</evidence>
<dbReference type="SUPFAM" id="SSF52540">
    <property type="entry name" value="P-loop containing nucleoside triphosphate hydrolases"/>
    <property type="match status" value="1"/>
</dbReference>
<sequence length="191" mass="21933">MLNQPLYVKSYRTKSQQQDQEEYRQISQLSKEEGTLRFLHKKPLCVLFLGHPCTGKTLLAKKLSEKWKLQFINGKVTSPTTELINNHLDENDQLGKSLAETLVSGEALEEEAVFSMIHQKLTSPECAHYGYVLDDLPTYGRTYLTTEEQLNYIKTLKLTPDVIVSIKRFTSKVRLEGFLSDRFRDTVLFGA</sequence>
<accession>A0A1S8X0I2</accession>
<keyword evidence="5" id="KW-1185">Reference proteome</keyword>
<organism evidence="4 5">
    <name type="scientific">Opisthorchis viverrini</name>
    <name type="common">Southeast Asian liver fluke</name>
    <dbReference type="NCBI Taxonomy" id="6198"/>
    <lineage>
        <taxon>Eukaryota</taxon>
        <taxon>Metazoa</taxon>
        <taxon>Spiralia</taxon>
        <taxon>Lophotrochozoa</taxon>
        <taxon>Platyhelminthes</taxon>
        <taxon>Trematoda</taxon>
        <taxon>Digenea</taxon>
        <taxon>Opisthorchiida</taxon>
        <taxon>Opisthorchiata</taxon>
        <taxon>Opisthorchiidae</taxon>
        <taxon>Opisthorchis</taxon>
    </lineage>
</organism>
<evidence type="ECO:0000256" key="1">
    <source>
        <dbReference type="ARBA" id="ARBA00022679"/>
    </source>
</evidence>
<evidence type="ECO:0000313" key="5">
    <source>
        <dbReference type="Proteomes" id="UP000243686"/>
    </source>
</evidence>
<dbReference type="InterPro" id="IPR000850">
    <property type="entry name" value="Adenylat/UMP-CMP_kin"/>
</dbReference>
<keyword evidence="3" id="KW-0418">Kinase</keyword>
<gene>
    <name evidence="4" type="ORF">X801_03900</name>
</gene>
<dbReference type="Gene3D" id="3.40.50.300">
    <property type="entry name" value="P-loop containing nucleotide triphosphate hydrolases"/>
    <property type="match status" value="1"/>
</dbReference>
<dbReference type="GO" id="GO:0006139">
    <property type="term" value="P:nucleobase-containing compound metabolic process"/>
    <property type="evidence" value="ECO:0007669"/>
    <property type="project" value="InterPro"/>
</dbReference>
<evidence type="ECO:0000313" key="4">
    <source>
        <dbReference type="EMBL" id="OON20220.1"/>
    </source>
</evidence>
<proteinExistence type="predicted"/>
<dbReference type="GO" id="GO:0019205">
    <property type="term" value="F:nucleobase-containing compound kinase activity"/>
    <property type="evidence" value="ECO:0007669"/>
    <property type="project" value="InterPro"/>
</dbReference>
<dbReference type="AlphaFoldDB" id="A0A1S8X0I2"/>
<keyword evidence="2" id="KW-0547">Nucleotide-binding</keyword>
<keyword evidence="1" id="KW-0808">Transferase</keyword>
<protein>
    <recommendedName>
        <fullName evidence="6">Adenylate kinase</fullName>
    </recommendedName>
</protein>